<feature type="compositionally biased region" description="Low complexity" evidence="1">
    <location>
        <begin position="14"/>
        <end position="24"/>
    </location>
</feature>
<reference evidence="2" key="1">
    <citation type="submission" date="2019-08" db="EMBL/GenBank/DDBJ databases">
        <authorList>
            <person name="Kucharzyk K."/>
            <person name="Murdoch R.W."/>
            <person name="Higgins S."/>
            <person name="Loffler F."/>
        </authorList>
    </citation>
    <scope>NUCLEOTIDE SEQUENCE</scope>
</reference>
<organism evidence="2">
    <name type="scientific">bioreactor metagenome</name>
    <dbReference type="NCBI Taxonomy" id="1076179"/>
    <lineage>
        <taxon>unclassified sequences</taxon>
        <taxon>metagenomes</taxon>
        <taxon>ecological metagenomes</taxon>
    </lineage>
</organism>
<accession>A0A645HTQ8</accession>
<dbReference type="AlphaFoldDB" id="A0A645HTQ8"/>
<evidence type="ECO:0000256" key="1">
    <source>
        <dbReference type="SAM" id="MobiDB-lite"/>
    </source>
</evidence>
<proteinExistence type="predicted"/>
<comment type="caution">
    <text evidence="2">The sequence shown here is derived from an EMBL/GenBank/DDBJ whole genome shotgun (WGS) entry which is preliminary data.</text>
</comment>
<sequence>MGTYGQGSGGRLPGGQPRRAAGAGTVYPAGGARSFAGYEPPRVFQDRYSFTIQAGVPGVQCVRIRWQGAHRRAGEGRGADPRAAAGKGQAAILRRRAGASGLYQADGAAAVHAETSANPASGFAACCRGGRNGRGEQAPLAQAA</sequence>
<evidence type="ECO:0000313" key="2">
    <source>
        <dbReference type="EMBL" id="MPN38763.1"/>
    </source>
</evidence>
<name>A0A645HTQ8_9ZZZZ</name>
<protein>
    <submittedName>
        <fullName evidence="2">Uncharacterized protein</fullName>
    </submittedName>
</protein>
<dbReference type="EMBL" id="VSSQ01094192">
    <property type="protein sequence ID" value="MPN38763.1"/>
    <property type="molecule type" value="Genomic_DNA"/>
</dbReference>
<feature type="region of interest" description="Disordered" evidence="1">
    <location>
        <begin position="1"/>
        <end position="25"/>
    </location>
</feature>
<gene>
    <name evidence="2" type="ORF">SDC9_186288</name>
</gene>
<feature type="compositionally biased region" description="Gly residues" evidence="1">
    <location>
        <begin position="1"/>
        <end position="13"/>
    </location>
</feature>